<protein>
    <submittedName>
        <fullName evidence="1">Uncharacterized protein</fullName>
    </submittedName>
</protein>
<dbReference type="AlphaFoldDB" id="A0A7W9FYD5"/>
<name>A0A7W9FYD5_9ACTN</name>
<dbReference type="RefSeq" id="WP_185067694.1">
    <property type="nucleotide sequence ID" value="NZ_JACHMB010000001.1"/>
</dbReference>
<proteinExistence type="predicted"/>
<evidence type="ECO:0000313" key="2">
    <source>
        <dbReference type="Proteomes" id="UP000579153"/>
    </source>
</evidence>
<gene>
    <name evidence="1" type="ORF">HD596_000522</name>
</gene>
<dbReference type="Proteomes" id="UP000579153">
    <property type="component" value="Unassembled WGS sequence"/>
</dbReference>
<reference evidence="1 2" key="1">
    <citation type="submission" date="2020-08" db="EMBL/GenBank/DDBJ databases">
        <title>Sequencing the genomes of 1000 actinobacteria strains.</title>
        <authorList>
            <person name="Klenk H.-P."/>
        </authorList>
    </citation>
    <scope>NUCLEOTIDE SEQUENCE [LARGE SCALE GENOMIC DNA]</scope>
    <source>
        <strain evidence="1 2">DSM 45507</strain>
    </source>
</reference>
<accession>A0A7W9FYD5</accession>
<keyword evidence="2" id="KW-1185">Reference proteome</keyword>
<organism evidence="1 2">
    <name type="scientific">Nonomuraea jabiensis</name>
    <dbReference type="NCBI Taxonomy" id="882448"/>
    <lineage>
        <taxon>Bacteria</taxon>
        <taxon>Bacillati</taxon>
        <taxon>Actinomycetota</taxon>
        <taxon>Actinomycetes</taxon>
        <taxon>Streptosporangiales</taxon>
        <taxon>Streptosporangiaceae</taxon>
        <taxon>Nonomuraea</taxon>
    </lineage>
</organism>
<dbReference type="EMBL" id="JACHMB010000001">
    <property type="protein sequence ID" value="MBB5773766.1"/>
    <property type="molecule type" value="Genomic_DNA"/>
</dbReference>
<evidence type="ECO:0000313" key="1">
    <source>
        <dbReference type="EMBL" id="MBB5773766.1"/>
    </source>
</evidence>
<comment type="caution">
    <text evidence="1">The sequence shown here is derived from an EMBL/GenBank/DDBJ whole genome shotgun (WGS) entry which is preliminary data.</text>
</comment>
<sequence>MNEEAPDVVGAWAHSYEEDTDAVAVYRPDDFAFRPSRRPRRGMEFHSDGTFVEWLPGPDDRPRKIVGRWERQGADRIRITFPGGPGQPFVLTVVSRENDQLAFAK</sequence>